<accession>A0A9Q9AHP7</accession>
<dbReference type="PROSITE" id="PS50048">
    <property type="entry name" value="ZN2_CY6_FUNGAL_2"/>
    <property type="match status" value="1"/>
</dbReference>
<dbReference type="GO" id="GO:0003677">
    <property type="term" value="F:DNA binding"/>
    <property type="evidence" value="ECO:0007669"/>
    <property type="project" value="InterPro"/>
</dbReference>
<feature type="domain" description="Zn(2)-C6 fungal-type" evidence="5">
    <location>
        <begin position="126"/>
        <end position="157"/>
    </location>
</feature>
<evidence type="ECO:0000256" key="1">
    <source>
        <dbReference type="ARBA" id="ARBA00022723"/>
    </source>
</evidence>
<evidence type="ECO:0000256" key="4">
    <source>
        <dbReference type="SAM" id="MobiDB-lite"/>
    </source>
</evidence>
<dbReference type="Pfam" id="PF00172">
    <property type="entry name" value="Zn_clus"/>
    <property type="match status" value="1"/>
</dbReference>
<dbReference type="Proteomes" id="UP001056384">
    <property type="component" value="Chromosome 2"/>
</dbReference>
<dbReference type="Pfam" id="PF04082">
    <property type="entry name" value="Fungal_trans"/>
    <property type="match status" value="1"/>
</dbReference>
<dbReference type="InterPro" id="IPR050987">
    <property type="entry name" value="AtrR-like"/>
</dbReference>
<dbReference type="EMBL" id="CP099419">
    <property type="protein sequence ID" value="USW49417.1"/>
    <property type="molecule type" value="Genomic_DNA"/>
</dbReference>
<dbReference type="AlphaFoldDB" id="A0A9Q9AHP7"/>
<dbReference type="InterPro" id="IPR007219">
    <property type="entry name" value="XnlR_reg_dom"/>
</dbReference>
<feature type="coiled-coil region" evidence="3">
    <location>
        <begin position="164"/>
        <end position="191"/>
    </location>
</feature>
<evidence type="ECO:0000313" key="7">
    <source>
        <dbReference type="Proteomes" id="UP001056384"/>
    </source>
</evidence>
<dbReference type="CDD" id="cd00067">
    <property type="entry name" value="GAL4"/>
    <property type="match status" value="1"/>
</dbReference>
<dbReference type="GO" id="GO:0000981">
    <property type="term" value="F:DNA-binding transcription factor activity, RNA polymerase II-specific"/>
    <property type="evidence" value="ECO:0007669"/>
    <property type="project" value="InterPro"/>
</dbReference>
<dbReference type="Gene3D" id="4.10.240.10">
    <property type="entry name" value="Zn(2)-C6 fungal-type DNA-binding domain"/>
    <property type="match status" value="1"/>
</dbReference>
<keyword evidence="3" id="KW-0175">Coiled coil</keyword>
<reference evidence="6" key="1">
    <citation type="submission" date="2022-06" db="EMBL/GenBank/DDBJ databases">
        <title>Complete genome sequences of two strains of the flax pathogen Septoria linicola.</title>
        <authorList>
            <person name="Lapalu N."/>
            <person name="Simon A."/>
            <person name="Demenou B."/>
            <person name="Paumier D."/>
            <person name="Guillot M.-P."/>
            <person name="Gout L."/>
            <person name="Valade R."/>
        </authorList>
    </citation>
    <scope>NUCLEOTIDE SEQUENCE</scope>
    <source>
        <strain evidence="6">SE15195</strain>
    </source>
</reference>
<evidence type="ECO:0000313" key="6">
    <source>
        <dbReference type="EMBL" id="USW49417.1"/>
    </source>
</evidence>
<keyword evidence="1" id="KW-0479">Metal-binding</keyword>
<keyword evidence="7" id="KW-1185">Reference proteome</keyword>
<feature type="compositionally biased region" description="Low complexity" evidence="4">
    <location>
        <begin position="829"/>
        <end position="842"/>
    </location>
</feature>
<feature type="compositionally biased region" description="Polar residues" evidence="4">
    <location>
        <begin position="25"/>
        <end position="35"/>
    </location>
</feature>
<protein>
    <recommendedName>
        <fullName evidence="5">Zn(2)-C6 fungal-type domain-containing protein</fullName>
    </recommendedName>
</protein>
<proteinExistence type="predicted"/>
<name>A0A9Q9AHP7_9PEZI</name>
<dbReference type="GO" id="GO:0006351">
    <property type="term" value="P:DNA-templated transcription"/>
    <property type="evidence" value="ECO:0007669"/>
    <property type="project" value="InterPro"/>
</dbReference>
<evidence type="ECO:0000256" key="2">
    <source>
        <dbReference type="ARBA" id="ARBA00023242"/>
    </source>
</evidence>
<evidence type="ECO:0000259" key="5">
    <source>
        <dbReference type="PROSITE" id="PS50048"/>
    </source>
</evidence>
<feature type="region of interest" description="Disordered" evidence="4">
    <location>
        <begin position="760"/>
        <end position="852"/>
    </location>
</feature>
<organism evidence="6 7">
    <name type="scientific">Septoria linicola</name>
    <dbReference type="NCBI Taxonomy" id="215465"/>
    <lineage>
        <taxon>Eukaryota</taxon>
        <taxon>Fungi</taxon>
        <taxon>Dikarya</taxon>
        <taxon>Ascomycota</taxon>
        <taxon>Pezizomycotina</taxon>
        <taxon>Dothideomycetes</taxon>
        <taxon>Dothideomycetidae</taxon>
        <taxon>Mycosphaerellales</taxon>
        <taxon>Mycosphaerellaceae</taxon>
        <taxon>Septoria</taxon>
    </lineage>
</organism>
<dbReference type="SMART" id="SM00066">
    <property type="entry name" value="GAL4"/>
    <property type="match status" value="1"/>
</dbReference>
<dbReference type="CDD" id="cd12148">
    <property type="entry name" value="fungal_TF_MHR"/>
    <property type="match status" value="1"/>
</dbReference>
<dbReference type="SUPFAM" id="SSF57701">
    <property type="entry name" value="Zn2/Cys6 DNA-binding domain"/>
    <property type="match status" value="1"/>
</dbReference>
<feature type="compositionally biased region" description="Low complexity" evidence="4">
    <location>
        <begin position="781"/>
        <end position="790"/>
    </location>
</feature>
<dbReference type="InterPro" id="IPR036864">
    <property type="entry name" value="Zn2-C6_fun-type_DNA-bd_sf"/>
</dbReference>
<dbReference type="PANTHER" id="PTHR46910">
    <property type="entry name" value="TRANSCRIPTION FACTOR PDR1"/>
    <property type="match status" value="1"/>
</dbReference>
<feature type="region of interest" description="Disordered" evidence="4">
    <location>
        <begin position="1"/>
        <end position="63"/>
    </location>
</feature>
<dbReference type="PROSITE" id="PS00463">
    <property type="entry name" value="ZN2_CY6_FUNGAL_1"/>
    <property type="match status" value="1"/>
</dbReference>
<feature type="compositionally biased region" description="Polar residues" evidence="4">
    <location>
        <begin position="1"/>
        <end position="16"/>
    </location>
</feature>
<dbReference type="PANTHER" id="PTHR46910:SF1">
    <property type="entry name" value="MISCELLANEOUS ZN(II)2CYS6 TRANSCRIPTION FACTOR (EUROFUNG)-RELATED"/>
    <property type="match status" value="1"/>
</dbReference>
<evidence type="ECO:0000256" key="3">
    <source>
        <dbReference type="SAM" id="Coils"/>
    </source>
</evidence>
<gene>
    <name evidence="6" type="ORF">Slin15195_G027360</name>
</gene>
<dbReference type="SMART" id="SM00906">
    <property type="entry name" value="Fungal_trans"/>
    <property type="match status" value="1"/>
</dbReference>
<sequence>MDSNAQHAQADASATSRGHAPYPTPTSAHGQNTMAHTGPAYPPPSEQQQQFNKPPSPAMMQAPVNGMSQQYGYMPAPPPGQGLVPDAYMNNESAMSTPGMSPAHTSAAALTAQQKRAYRQRRKDPSCDACRERKVKCDATDTSSCSECSSRGVKCQFTKETNRRMSSIKQVQDLEKQLSMAKQQISQLRGMVADGGNQALTSASSVPALQLPENTARERRPSPPAIEGFDEVRRNIRAFGKGIFKPPPPYRQFGPQPTYPHPNHSLPPKHVADHLIAHYRGSVHLYAPHLHMPTFMQEYEDLYRAGSFQQSRHIWVALFYAVLACGTLGDASATNPNEESAGAQYLNHCITSMNTWSDELTVDHVRASLLVSIYFVEINLRSPAWVWLGSAVRIAQDIGLHTDHGPYSPLDSEMRRRVWWSVYNWDRVVSLEFGRPLLIDDNDYDVSEPVPVDDECIRPNGIVMPPPNQAPTSGLIAVILVTRTTAQIKKTLKSQTIVASTLATCDEHFRSIMASWPEPFPNNSQAPLDPRLLTAACSLQTQMFHLYRHNLSPACRTSDRRDALDRCISIGKDTAHYVQRTMQHPATSPNQGYMTQPHLSAWASLIRTMTPAFFCAHVWRCQLVLCLRGEFGAAFMLTHVSAAVGGLRKLNVACGRHLAFFLDKLIEKLRGGANQQQLETDEELLAYASGDMQGSADDAWAWSGSETGMNLHQQQVVVNGYPGDKPVLAAEQLSTSTLTEQETQNWGGWDHVQRTLNHLQEHQQGPSPSQPQPLQQPPSAPAAQMTSGQPSPYPPPHTQPSLAPSPYPSHPPHPSMSPNPQNGQSHGQVGTTGNNNVNGAAGSSRISIQDIM</sequence>
<feature type="compositionally biased region" description="Pro residues" evidence="4">
    <location>
        <begin position="768"/>
        <end position="780"/>
    </location>
</feature>
<dbReference type="GO" id="GO:0008270">
    <property type="term" value="F:zinc ion binding"/>
    <property type="evidence" value="ECO:0007669"/>
    <property type="project" value="InterPro"/>
</dbReference>
<keyword evidence="2" id="KW-0539">Nucleus</keyword>
<feature type="compositionally biased region" description="Pro residues" evidence="4">
    <location>
        <begin position="791"/>
        <end position="817"/>
    </location>
</feature>
<dbReference type="InterPro" id="IPR001138">
    <property type="entry name" value="Zn2Cys6_DnaBD"/>
</dbReference>